<feature type="transmembrane region" description="Helical" evidence="1">
    <location>
        <begin position="209"/>
        <end position="229"/>
    </location>
</feature>
<gene>
    <name evidence="2" type="ORF">GCM10009096_10630</name>
</gene>
<dbReference type="Gene3D" id="1.20.1530.20">
    <property type="match status" value="1"/>
</dbReference>
<evidence type="ECO:0000256" key="1">
    <source>
        <dbReference type="SAM" id="Phobius"/>
    </source>
</evidence>
<dbReference type="PANTHER" id="PTHR18640">
    <property type="entry name" value="SOLUTE CARRIER FAMILY 10 MEMBER 7"/>
    <property type="match status" value="1"/>
</dbReference>
<dbReference type="EMBL" id="BAAAEM010000002">
    <property type="protein sequence ID" value="GAA0471507.1"/>
    <property type="molecule type" value="Genomic_DNA"/>
</dbReference>
<dbReference type="Proteomes" id="UP001500713">
    <property type="component" value="Unassembled WGS sequence"/>
</dbReference>
<sequence>MGKGVMQTIRLILTDKFIWLLGGSVLLATLFPVSGSAEPIASFAVSAGIFWIFLLHGIRLDRQEVVAGFRNWRLQSAVFGFVFGAMVVAGLVLSRLLDGHIAPMIAAGFLYLGCLPSTIQSAASYTAIAKGNVGASVVAAATVNLSSIIITPVFFALLASSVGIVITGASFIKIMTMLLLPFAIGQLIQHWARSWAAQYKGIVGWSDKIAISLAVYVAFSGAVVAGIWQQVPGDQFLIVALAIAVLLIFAFGGAWLLGSISGFVINDRKALLFGGAQKSIAVGAPLAAILFPPESAGLLLIPLLFYHLSSLILSAPMAVKLSNI</sequence>
<dbReference type="PIRSF" id="PIRSF026166">
    <property type="entry name" value="UCP026166"/>
    <property type="match status" value="1"/>
</dbReference>
<dbReference type="InterPro" id="IPR038770">
    <property type="entry name" value="Na+/solute_symporter_sf"/>
</dbReference>
<feature type="transmembrane region" description="Helical" evidence="1">
    <location>
        <begin position="297"/>
        <end position="319"/>
    </location>
</feature>
<comment type="caution">
    <text evidence="2">The sequence shown here is derived from an EMBL/GenBank/DDBJ whole genome shotgun (WGS) entry which is preliminary data.</text>
</comment>
<evidence type="ECO:0000313" key="3">
    <source>
        <dbReference type="Proteomes" id="UP001500713"/>
    </source>
</evidence>
<feature type="transmembrane region" description="Helical" evidence="1">
    <location>
        <begin position="270"/>
        <end position="291"/>
    </location>
</feature>
<accession>A0ABP3K4W7</accession>
<protein>
    <submittedName>
        <fullName evidence="2">Bile acid:sodium symporter</fullName>
    </submittedName>
</protein>
<keyword evidence="1" id="KW-1133">Transmembrane helix</keyword>
<evidence type="ECO:0000313" key="2">
    <source>
        <dbReference type="EMBL" id="GAA0471507.1"/>
    </source>
</evidence>
<proteinExistence type="predicted"/>
<dbReference type="PANTHER" id="PTHR18640:SF5">
    <property type="entry name" value="SODIUM_BILE ACID COTRANSPORTER 7"/>
    <property type="match status" value="1"/>
</dbReference>
<feature type="transmembrane region" description="Helical" evidence="1">
    <location>
        <begin position="40"/>
        <end position="60"/>
    </location>
</feature>
<keyword evidence="1" id="KW-0472">Membrane</keyword>
<organism evidence="2 3">
    <name type="scientific">Parasphingorhabdus litoris</name>
    <dbReference type="NCBI Taxonomy" id="394733"/>
    <lineage>
        <taxon>Bacteria</taxon>
        <taxon>Pseudomonadati</taxon>
        <taxon>Pseudomonadota</taxon>
        <taxon>Alphaproteobacteria</taxon>
        <taxon>Sphingomonadales</taxon>
        <taxon>Sphingomonadaceae</taxon>
        <taxon>Parasphingorhabdus</taxon>
    </lineage>
</organism>
<feature type="transmembrane region" description="Helical" evidence="1">
    <location>
        <begin position="100"/>
        <end position="119"/>
    </location>
</feature>
<feature type="transmembrane region" description="Helical" evidence="1">
    <location>
        <begin position="72"/>
        <end position="94"/>
    </location>
</feature>
<keyword evidence="1" id="KW-0812">Transmembrane</keyword>
<name>A0ABP3K4W7_9SPHN</name>
<dbReference type="InterPro" id="IPR016833">
    <property type="entry name" value="Put_Na-Bile_cotransptr"/>
</dbReference>
<dbReference type="Pfam" id="PF13593">
    <property type="entry name" value="SBF_like"/>
    <property type="match status" value="1"/>
</dbReference>
<reference evidence="3" key="1">
    <citation type="journal article" date="2019" name="Int. J. Syst. Evol. Microbiol.">
        <title>The Global Catalogue of Microorganisms (GCM) 10K type strain sequencing project: providing services to taxonomists for standard genome sequencing and annotation.</title>
        <authorList>
            <consortium name="The Broad Institute Genomics Platform"/>
            <consortium name="The Broad Institute Genome Sequencing Center for Infectious Disease"/>
            <person name="Wu L."/>
            <person name="Ma J."/>
        </authorList>
    </citation>
    <scope>NUCLEOTIDE SEQUENCE [LARGE SCALE GENOMIC DNA]</scope>
    <source>
        <strain evidence="3">JCM 14162</strain>
    </source>
</reference>
<keyword evidence="3" id="KW-1185">Reference proteome</keyword>
<feature type="transmembrane region" description="Helical" evidence="1">
    <location>
        <begin position="164"/>
        <end position="188"/>
    </location>
</feature>
<feature type="transmembrane region" description="Helical" evidence="1">
    <location>
        <begin position="12"/>
        <end position="34"/>
    </location>
</feature>
<feature type="transmembrane region" description="Helical" evidence="1">
    <location>
        <begin position="131"/>
        <end position="158"/>
    </location>
</feature>
<feature type="transmembrane region" description="Helical" evidence="1">
    <location>
        <begin position="235"/>
        <end position="258"/>
    </location>
</feature>